<accession>A0A4Y3W8J5</accession>
<organism evidence="1 2">
    <name type="scientific">Nitrobacter winogradskyi</name>
    <name type="common">Nitrobacter agilis</name>
    <dbReference type="NCBI Taxonomy" id="913"/>
    <lineage>
        <taxon>Bacteria</taxon>
        <taxon>Pseudomonadati</taxon>
        <taxon>Pseudomonadota</taxon>
        <taxon>Alphaproteobacteria</taxon>
        <taxon>Hyphomicrobiales</taxon>
        <taxon>Nitrobacteraceae</taxon>
        <taxon>Nitrobacter</taxon>
    </lineage>
</organism>
<gene>
    <name evidence="1" type="ORF">NWI01_01410</name>
</gene>
<dbReference type="Proteomes" id="UP000318825">
    <property type="component" value="Unassembled WGS sequence"/>
</dbReference>
<sequence>MTTRLCPHCAKLVADELVPAFERARAAWGSDLPDWVEALARELDRSGFTGLWAGRRAILSPAVTRCTIENRLPPHIDTTSIEARVRAALMVGEIEGLISRLNDGDTHA</sequence>
<dbReference type="OrthoDB" id="6064795at2"/>
<proteinExistence type="predicted"/>
<evidence type="ECO:0000313" key="1">
    <source>
        <dbReference type="EMBL" id="GEC14249.1"/>
    </source>
</evidence>
<dbReference type="AlphaFoldDB" id="A0A4Y3W8J5"/>
<evidence type="ECO:0000313" key="2">
    <source>
        <dbReference type="Proteomes" id="UP000318825"/>
    </source>
</evidence>
<protein>
    <submittedName>
        <fullName evidence="1">Uncharacterized protein</fullName>
    </submittedName>
</protein>
<name>A0A4Y3W8J5_NITWI</name>
<comment type="caution">
    <text evidence="1">The sequence shown here is derived from an EMBL/GenBank/DDBJ whole genome shotgun (WGS) entry which is preliminary data.</text>
</comment>
<reference evidence="1 2" key="1">
    <citation type="submission" date="2019-06" db="EMBL/GenBank/DDBJ databases">
        <title>Whole genome shotgun sequence of Nitrobacter winogradskyi NBRC 14297.</title>
        <authorList>
            <person name="Hosoyama A."/>
            <person name="Uohara A."/>
            <person name="Ohji S."/>
            <person name="Ichikawa N."/>
        </authorList>
    </citation>
    <scope>NUCLEOTIDE SEQUENCE [LARGE SCALE GENOMIC DNA]</scope>
    <source>
        <strain evidence="1 2">NBRC 14297</strain>
    </source>
</reference>
<dbReference type="RefSeq" id="WP_141381826.1">
    <property type="nucleotide sequence ID" value="NZ_BJNF01000002.1"/>
</dbReference>
<dbReference type="EMBL" id="BJNF01000002">
    <property type="protein sequence ID" value="GEC14249.1"/>
    <property type="molecule type" value="Genomic_DNA"/>
</dbReference>